<organism evidence="2 3">
    <name type="scientific">Enterococcus quebecensis</name>
    <dbReference type="NCBI Taxonomy" id="903983"/>
    <lineage>
        <taxon>Bacteria</taxon>
        <taxon>Bacillati</taxon>
        <taxon>Bacillota</taxon>
        <taxon>Bacilli</taxon>
        <taxon>Lactobacillales</taxon>
        <taxon>Enterococcaceae</taxon>
        <taxon>Enterococcus</taxon>
    </lineage>
</organism>
<name>A0A1E5GU89_9ENTE</name>
<evidence type="ECO:0000256" key="1">
    <source>
        <dbReference type="SAM" id="Phobius"/>
    </source>
</evidence>
<evidence type="ECO:0008006" key="4">
    <source>
        <dbReference type="Google" id="ProtNLM"/>
    </source>
</evidence>
<evidence type="ECO:0000313" key="3">
    <source>
        <dbReference type="Proteomes" id="UP000094764"/>
    </source>
</evidence>
<feature type="transmembrane region" description="Helical" evidence="1">
    <location>
        <begin position="16"/>
        <end position="40"/>
    </location>
</feature>
<accession>A0A1E5GU89</accession>
<feature type="transmembrane region" description="Helical" evidence="1">
    <location>
        <begin position="52"/>
        <end position="71"/>
    </location>
</feature>
<gene>
    <name evidence="2" type="ORF">BCR23_05030</name>
</gene>
<feature type="transmembrane region" description="Helical" evidence="1">
    <location>
        <begin position="178"/>
        <end position="197"/>
    </location>
</feature>
<feature type="transmembrane region" description="Helical" evidence="1">
    <location>
        <begin position="203"/>
        <end position="226"/>
    </location>
</feature>
<dbReference type="RefSeq" id="WP_069634707.1">
    <property type="nucleotide sequence ID" value="NZ_JXKZ01000007.1"/>
</dbReference>
<keyword evidence="1" id="KW-1133">Transmembrane helix</keyword>
<dbReference type="OrthoDB" id="9784784at2"/>
<reference evidence="3" key="1">
    <citation type="submission" date="2016-09" db="EMBL/GenBank/DDBJ databases">
        <authorList>
            <person name="Gulvik C.A."/>
        </authorList>
    </citation>
    <scope>NUCLEOTIDE SEQUENCE [LARGE SCALE GENOMIC DNA]</scope>
    <source>
        <strain evidence="3">LMG 26306</strain>
    </source>
</reference>
<dbReference type="EMBL" id="MIKB01000013">
    <property type="protein sequence ID" value="OEG16253.1"/>
    <property type="molecule type" value="Genomic_DNA"/>
</dbReference>
<protein>
    <recommendedName>
        <fullName evidence="4">ABC transporter permease</fullName>
    </recommendedName>
</protein>
<proteinExistence type="predicted"/>
<comment type="caution">
    <text evidence="2">The sequence shown here is derived from an EMBL/GenBank/DDBJ whole genome shotgun (WGS) entry which is preliminary data.</text>
</comment>
<keyword evidence="1" id="KW-0472">Membrane</keyword>
<sequence length="234" mass="26142">MLDLMKLEIKKTNIKTYLLSSITLTVCLLALITLLGFVSYNEQDIEMQNFTFFSYLVPLGSAIILLAFGVLSSVMYSKVVIEAYQEKQAALFFLYPVSRKKMLVAKLASVFIFIFVTYMLSSLIVFIGLSLINSMFTFMSDRFSWYYLLPNILQLAAFSGSIGIISASIGFNKKSIPTTILSAVIMGSIFCNIIFNLTDGKQLTMLFNTFLVIVLVGASISSLYLANKVEKMEV</sequence>
<dbReference type="STRING" id="903983.BCR23_05030"/>
<keyword evidence="3" id="KW-1185">Reference proteome</keyword>
<dbReference type="Proteomes" id="UP000094764">
    <property type="component" value="Unassembled WGS sequence"/>
</dbReference>
<dbReference type="AlphaFoldDB" id="A0A1E5GU89"/>
<keyword evidence="1" id="KW-0812">Transmembrane</keyword>
<feature type="transmembrane region" description="Helical" evidence="1">
    <location>
        <begin position="152"/>
        <end position="171"/>
    </location>
</feature>
<feature type="transmembrane region" description="Helical" evidence="1">
    <location>
        <begin position="107"/>
        <end position="132"/>
    </location>
</feature>
<evidence type="ECO:0000313" key="2">
    <source>
        <dbReference type="EMBL" id="OEG16253.1"/>
    </source>
</evidence>